<keyword evidence="6" id="KW-0378">Hydrolase</keyword>
<keyword evidence="3" id="KW-0067">ATP-binding</keyword>
<name>A0ABX1VHC1_9PLAN</name>
<keyword evidence="6" id="KW-0482">Metalloprotease</keyword>
<dbReference type="InterPro" id="IPR050221">
    <property type="entry name" value="26S_Proteasome_ATPase"/>
</dbReference>
<dbReference type="InterPro" id="IPR003959">
    <property type="entry name" value="ATPase_AAA_core"/>
</dbReference>
<dbReference type="RefSeq" id="WP_171189418.1">
    <property type="nucleotide sequence ID" value="NZ_WTPX01000161.1"/>
</dbReference>
<dbReference type="Gene3D" id="3.40.50.300">
    <property type="entry name" value="P-loop containing nucleotide triphosphate hydrolases"/>
    <property type="match status" value="1"/>
</dbReference>
<dbReference type="EC" id="3.4.24.-" evidence="6"/>
<evidence type="ECO:0000256" key="4">
    <source>
        <dbReference type="SAM" id="Phobius"/>
    </source>
</evidence>
<keyword evidence="4" id="KW-0472">Membrane</keyword>
<dbReference type="Proteomes" id="UP000609651">
    <property type="component" value="Unassembled WGS sequence"/>
</dbReference>
<evidence type="ECO:0000313" key="6">
    <source>
        <dbReference type="EMBL" id="NNJ27507.1"/>
    </source>
</evidence>
<evidence type="ECO:0000313" key="7">
    <source>
        <dbReference type="Proteomes" id="UP000609651"/>
    </source>
</evidence>
<dbReference type="PANTHER" id="PTHR23073">
    <property type="entry name" value="26S PROTEASOME REGULATORY SUBUNIT"/>
    <property type="match status" value="1"/>
</dbReference>
<accession>A0ABX1VHC1</accession>
<dbReference type="Gene3D" id="1.10.8.60">
    <property type="match status" value="1"/>
</dbReference>
<comment type="similarity">
    <text evidence="1">Belongs to the AAA ATPase family.</text>
</comment>
<keyword evidence="6" id="KW-0645">Protease</keyword>
<evidence type="ECO:0000256" key="2">
    <source>
        <dbReference type="ARBA" id="ARBA00022741"/>
    </source>
</evidence>
<dbReference type="InterPro" id="IPR003593">
    <property type="entry name" value="AAA+_ATPase"/>
</dbReference>
<dbReference type="SUPFAM" id="SSF52540">
    <property type="entry name" value="P-loop containing nucleoside triphosphate hydrolases"/>
    <property type="match status" value="1"/>
</dbReference>
<evidence type="ECO:0000259" key="5">
    <source>
        <dbReference type="SMART" id="SM00382"/>
    </source>
</evidence>
<gene>
    <name evidence="6" type="primary">ftsH_7</name>
    <name evidence="6" type="ORF">LzC2_36120</name>
</gene>
<dbReference type="GO" id="GO:0008237">
    <property type="term" value="F:metallopeptidase activity"/>
    <property type="evidence" value="ECO:0007669"/>
    <property type="project" value="UniProtKB-KW"/>
</dbReference>
<comment type="caution">
    <text evidence="6">The sequence shown here is derived from an EMBL/GenBank/DDBJ whole genome shotgun (WGS) entry which is preliminary data.</text>
</comment>
<organism evidence="6 7">
    <name type="scientific">Alienimonas chondri</name>
    <dbReference type="NCBI Taxonomy" id="2681879"/>
    <lineage>
        <taxon>Bacteria</taxon>
        <taxon>Pseudomonadati</taxon>
        <taxon>Planctomycetota</taxon>
        <taxon>Planctomycetia</taxon>
        <taxon>Planctomycetales</taxon>
        <taxon>Planctomycetaceae</taxon>
        <taxon>Alienimonas</taxon>
    </lineage>
</organism>
<keyword evidence="2" id="KW-0547">Nucleotide-binding</keyword>
<dbReference type="CDD" id="cd19481">
    <property type="entry name" value="RecA-like_protease"/>
    <property type="match status" value="1"/>
</dbReference>
<dbReference type="InterPro" id="IPR027417">
    <property type="entry name" value="P-loop_NTPase"/>
</dbReference>
<dbReference type="Pfam" id="PF00004">
    <property type="entry name" value="AAA"/>
    <property type="match status" value="1"/>
</dbReference>
<dbReference type="EMBL" id="WTPX01000161">
    <property type="protein sequence ID" value="NNJ27507.1"/>
    <property type="molecule type" value="Genomic_DNA"/>
</dbReference>
<evidence type="ECO:0000256" key="3">
    <source>
        <dbReference type="ARBA" id="ARBA00022840"/>
    </source>
</evidence>
<evidence type="ECO:0000256" key="1">
    <source>
        <dbReference type="ARBA" id="ARBA00006914"/>
    </source>
</evidence>
<sequence>MWAWNVIEPFAVLLGVIVGGMALITAIWLFFDYSVPRRTVDRLLGRRNVRSVLGRRARGMRVVSKEFPAWRFVDLHRAAATLAGPDAVAIDRAESCDLIDLLAGKQRATQIPAPRSEQDVGPDQVEWLAADHVWVRTNESSPAAWRVRSVGETTAEVAAPTFEAAQALMAEWEAVAKRDSVYRNALMEVRFDPIETDDGGFRYRTGPSVPEPRFRFRSREAMAPEDIVLDPATLPVLKRNLIDRRERHDDLRRLGLPLSHGLLFHGPPGTGKTYTCRYLVGALTGVTALIVAGRSLQHVKSVCGIARLLSPSLVILEDVDLAFAERELNPDAAALGDLMDEMDGFRPEDAVSFILTTNAIDRVERAVKDRPGRIGQCVYFGPPDSQLREQYLRRYLRRFDATALDVPQLAEDSRGASQAFLKEWIARAALFALEDESRRPVEPLPLTMRDFDEARAELTRSGERSGAIVGFGSLSEG</sequence>
<dbReference type="SMART" id="SM00382">
    <property type="entry name" value="AAA"/>
    <property type="match status" value="1"/>
</dbReference>
<proteinExistence type="inferred from homology"/>
<keyword evidence="4" id="KW-0812">Transmembrane</keyword>
<feature type="domain" description="AAA+ ATPase" evidence="5">
    <location>
        <begin position="258"/>
        <end position="384"/>
    </location>
</feature>
<keyword evidence="7" id="KW-1185">Reference proteome</keyword>
<feature type="transmembrane region" description="Helical" evidence="4">
    <location>
        <begin position="12"/>
        <end position="31"/>
    </location>
</feature>
<keyword evidence="4" id="KW-1133">Transmembrane helix</keyword>
<protein>
    <submittedName>
        <fullName evidence="6">ATP-dependent zinc metalloprotease FtsH</fullName>
        <ecNumber evidence="6">3.4.24.-</ecNumber>
    </submittedName>
</protein>
<reference evidence="6 7" key="1">
    <citation type="journal article" date="2020" name="Syst. Appl. Microbiol.">
        <title>Alienimonas chondri sp. nov., a novel planctomycete isolated from the biofilm of the red alga Chondrus crispus.</title>
        <authorList>
            <person name="Vitorino I."/>
            <person name="Albuquerque L."/>
            <person name="Wiegand S."/>
            <person name="Kallscheuer N."/>
            <person name="da Costa M.S."/>
            <person name="Lobo-da-Cunha A."/>
            <person name="Jogler C."/>
            <person name="Lage O.M."/>
        </authorList>
    </citation>
    <scope>NUCLEOTIDE SEQUENCE [LARGE SCALE GENOMIC DNA]</scope>
    <source>
        <strain evidence="6 7">LzC2</strain>
    </source>
</reference>